<comment type="caution">
    <text evidence="7">The sequence shown here is derived from an EMBL/GenBank/DDBJ whole genome shotgun (WGS) entry which is preliminary data.</text>
</comment>
<keyword evidence="3" id="KW-0862">Zinc</keyword>
<feature type="domain" description="THAP-type" evidence="6">
    <location>
        <begin position="1"/>
        <end position="57"/>
    </location>
</feature>
<protein>
    <recommendedName>
        <fullName evidence="6">THAP-type domain-containing protein</fullName>
    </recommendedName>
</protein>
<sequence length="95" mass="10955">MHLMAYQQWVEFCRNPRLSKMYDKPSHIYMCAKHFDEKEFQSAECKKLLLTALPSIPPSAYAKSVSDPFTLFCEYRFLTGSSGTHYITDEVGSTC</sequence>
<dbReference type="EMBL" id="CAJPIN010059403">
    <property type="protein sequence ID" value="CAG2066813.1"/>
    <property type="molecule type" value="Genomic_DNA"/>
</dbReference>
<evidence type="ECO:0000259" key="6">
    <source>
        <dbReference type="PROSITE" id="PS50950"/>
    </source>
</evidence>
<evidence type="ECO:0000313" key="7">
    <source>
        <dbReference type="EMBL" id="CAG2066813.1"/>
    </source>
</evidence>
<dbReference type="Pfam" id="PF05485">
    <property type="entry name" value="THAP"/>
    <property type="match status" value="1"/>
</dbReference>
<keyword evidence="2 5" id="KW-0863">Zinc-finger</keyword>
<keyword evidence="1" id="KW-0479">Metal-binding</keyword>
<accession>A0ABN7PJE4</accession>
<organism evidence="7 8">
    <name type="scientific">Timema podura</name>
    <name type="common">Walking stick</name>
    <dbReference type="NCBI Taxonomy" id="61482"/>
    <lineage>
        <taxon>Eukaryota</taxon>
        <taxon>Metazoa</taxon>
        <taxon>Ecdysozoa</taxon>
        <taxon>Arthropoda</taxon>
        <taxon>Hexapoda</taxon>
        <taxon>Insecta</taxon>
        <taxon>Pterygota</taxon>
        <taxon>Neoptera</taxon>
        <taxon>Polyneoptera</taxon>
        <taxon>Phasmatodea</taxon>
        <taxon>Timematodea</taxon>
        <taxon>Timematoidea</taxon>
        <taxon>Timematidae</taxon>
        <taxon>Timema</taxon>
    </lineage>
</organism>
<evidence type="ECO:0000256" key="1">
    <source>
        <dbReference type="ARBA" id="ARBA00022723"/>
    </source>
</evidence>
<evidence type="ECO:0000256" key="5">
    <source>
        <dbReference type="PROSITE-ProRule" id="PRU00309"/>
    </source>
</evidence>
<keyword evidence="4 5" id="KW-0238">DNA-binding</keyword>
<evidence type="ECO:0000256" key="2">
    <source>
        <dbReference type="ARBA" id="ARBA00022771"/>
    </source>
</evidence>
<gene>
    <name evidence="7" type="ORF">TPAB3V08_LOCUS13756</name>
</gene>
<name>A0ABN7PJE4_TIMPD</name>
<dbReference type="InterPro" id="IPR006612">
    <property type="entry name" value="THAP_Znf"/>
</dbReference>
<evidence type="ECO:0000256" key="3">
    <source>
        <dbReference type="ARBA" id="ARBA00022833"/>
    </source>
</evidence>
<keyword evidence="8" id="KW-1185">Reference proteome</keyword>
<evidence type="ECO:0000256" key="4">
    <source>
        <dbReference type="ARBA" id="ARBA00023125"/>
    </source>
</evidence>
<dbReference type="Proteomes" id="UP001153148">
    <property type="component" value="Unassembled WGS sequence"/>
</dbReference>
<evidence type="ECO:0000313" key="8">
    <source>
        <dbReference type="Proteomes" id="UP001153148"/>
    </source>
</evidence>
<proteinExistence type="predicted"/>
<dbReference type="PROSITE" id="PS50950">
    <property type="entry name" value="ZF_THAP"/>
    <property type="match status" value="1"/>
</dbReference>
<reference evidence="7" key="1">
    <citation type="submission" date="2021-03" db="EMBL/GenBank/DDBJ databases">
        <authorList>
            <person name="Tran Van P."/>
        </authorList>
    </citation>
    <scope>NUCLEOTIDE SEQUENCE</scope>
</reference>